<name>A0ACB7Y8G3_9ERIC</name>
<organism evidence="1 2">
    <name type="scientific">Vaccinium darrowii</name>
    <dbReference type="NCBI Taxonomy" id="229202"/>
    <lineage>
        <taxon>Eukaryota</taxon>
        <taxon>Viridiplantae</taxon>
        <taxon>Streptophyta</taxon>
        <taxon>Embryophyta</taxon>
        <taxon>Tracheophyta</taxon>
        <taxon>Spermatophyta</taxon>
        <taxon>Magnoliopsida</taxon>
        <taxon>eudicotyledons</taxon>
        <taxon>Gunneridae</taxon>
        <taxon>Pentapetalae</taxon>
        <taxon>asterids</taxon>
        <taxon>Ericales</taxon>
        <taxon>Ericaceae</taxon>
        <taxon>Vaccinioideae</taxon>
        <taxon>Vaccinieae</taxon>
        <taxon>Vaccinium</taxon>
    </lineage>
</organism>
<proteinExistence type="predicted"/>
<evidence type="ECO:0000313" key="1">
    <source>
        <dbReference type="EMBL" id="KAH7849691.1"/>
    </source>
</evidence>
<sequence length="246" mass="28069">MGGSRSLDTMNLLKFVVLFQYVPRVVRVHPLYKEATITSGIFTKTAWSEAALNLFLYMLAGHVLGAFWYLFSIERETTCWKKAYGNRTECVNYSVYCDHSTGFKVFLNESCSIETPNAALFDFGIFLDALQSGVVGSTNYPEKFFYCFWWGLQNLRQFSWSKPQDKYLCLGNLLFCVRLHIWLGIIFPSHRKYAVLSGDGKIGGSLFPSVINIGNAAPFLILVRKLQSCATVYDGIDIHYCHYLFK</sequence>
<keyword evidence="2" id="KW-1185">Reference proteome</keyword>
<dbReference type="Proteomes" id="UP000828048">
    <property type="component" value="Chromosome 7"/>
</dbReference>
<evidence type="ECO:0000313" key="2">
    <source>
        <dbReference type="Proteomes" id="UP000828048"/>
    </source>
</evidence>
<dbReference type="EMBL" id="CM037157">
    <property type="protein sequence ID" value="KAH7849691.1"/>
    <property type="molecule type" value="Genomic_DNA"/>
</dbReference>
<accession>A0ACB7Y8G3</accession>
<gene>
    <name evidence="1" type="ORF">Vadar_021545</name>
</gene>
<protein>
    <submittedName>
        <fullName evidence="1">Uncharacterized protein</fullName>
    </submittedName>
</protein>
<reference evidence="1 2" key="1">
    <citation type="journal article" date="2021" name="Hortic Res">
        <title>High-quality reference genome and annotation aids understanding of berry development for evergreen blueberry (Vaccinium darrowii).</title>
        <authorList>
            <person name="Yu J."/>
            <person name="Hulse-Kemp A.M."/>
            <person name="Babiker E."/>
            <person name="Staton M."/>
        </authorList>
    </citation>
    <scope>NUCLEOTIDE SEQUENCE [LARGE SCALE GENOMIC DNA]</scope>
    <source>
        <strain evidence="2">cv. NJ 8807/NJ 8810</strain>
        <tissue evidence="1">Young leaf</tissue>
    </source>
</reference>
<comment type="caution">
    <text evidence="1">The sequence shown here is derived from an EMBL/GenBank/DDBJ whole genome shotgun (WGS) entry which is preliminary data.</text>
</comment>